<keyword evidence="9" id="KW-1185">Reference proteome</keyword>
<dbReference type="InterPro" id="IPR001207">
    <property type="entry name" value="Transposase_mutator"/>
</dbReference>
<dbReference type="PANTHER" id="PTHR33217:SF5">
    <property type="entry name" value="MUTATOR FAMILY TRANSPOSASE"/>
    <property type="match status" value="1"/>
</dbReference>
<gene>
    <name evidence="7" type="ORF">DCMF_00790</name>
    <name evidence="8" type="ORF">DCMF_07050</name>
</gene>
<keyword evidence="5 6" id="KW-0233">DNA recombination</keyword>
<comment type="similarity">
    <text evidence="2 6">Belongs to the transposase mutator family.</text>
</comment>
<proteinExistence type="inferred from homology"/>
<evidence type="ECO:0000256" key="6">
    <source>
        <dbReference type="RuleBase" id="RU365089"/>
    </source>
</evidence>
<comment type="function">
    <text evidence="1 6">Required for the transposition of the insertion element.</text>
</comment>
<evidence type="ECO:0000256" key="3">
    <source>
        <dbReference type="ARBA" id="ARBA00022578"/>
    </source>
</evidence>
<dbReference type="Pfam" id="PF00872">
    <property type="entry name" value="Transposase_mut"/>
    <property type="match status" value="1"/>
</dbReference>
<accession>A0A3G1L0H5</accession>
<dbReference type="PANTHER" id="PTHR33217">
    <property type="entry name" value="TRANSPOSASE FOR INSERTION SEQUENCE ELEMENT IS1081"/>
    <property type="match status" value="1"/>
</dbReference>
<evidence type="ECO:0000256" key="4">
    <source>
        <dbReference type="ARBA" id="ARBA00023125"/>
    </source>
</evidence>
<name>A0A3G1L0H5_FORW1</name>
<keyword evidence="3 6" id="KW-0815">Transposition</keyword>
<dbReference type="EMBL" id="CP017634">
    <property type="protein sequence ID" value="ATW28422.1"/>
    <property type="molecule type" value="Genomic_DNA"/>
</dbReference>
<dbReference type="GO" id="GO:0006313">
    <property type="term" value="P:DNA transposition"/>
    <property type="evidence" value="ECO:0007669"/>
    <property type="project" value="UniProtKB-UniRule"/>
</dbReference>
<dbReference type="KEGG" id="fwa:DCMF_00790"/>
<dbReference type="EMBL" id="CP017634">
    <property type="protein sequence ID" value="ATW28273.1"/>
    <property type="molecule type" value="Genomic_DNA"/>
</dbReference>
<sequence length="408" mass="47160">MLSMNERANELVKLLAQECSSMEDIHTMLKNLFSGTIEQMLEAEMDEHLGYDKHSPAGDLSGNSRNGYNQKTIQTQMGKTEIKVPRDRNGEFEPQLIEKYQTKSNNLEQQVIAMYQKGMSTRDIEAHLRDIYGVDASPALISRITDKIMPQLMEWQSRPLESIYPVTFFDGIVFKVRKDAKIINKCAYTVLGINMEGRKEILGIWISENESASFWATVVNEMKNRGINDIFIACHDNLNGLSTAINSVFPKTEQQLCIIHQIRNSTKYVSYKDLKPIMADLKTVYQAPCEEDALYHLEEFGEKWGKKYPQIAKSWRDNWSELSVYFKYPENVRRLIYTTNAVEGFHRMLRKFTKTKTTFPGDEALKKSVYLSIMEIEKKWGLPMRDWGIIMGQMSIFFEERLSGNKSA</sequence>
<evidence type="ECO:0000313" key="7">
    <source>
        <dbReference type="EMBL" id="ATW28273.1"/>
    </source>
</evidence>
<dbReference type="AlphaFoldDB" id="A0A3G1L0H5"/>
<dbReference type="PROSITE" id="PS01007">
    <property type="entry name" value="TRANSPOSASE_MUTATOR"/>
    <property type="match status" value="1"/>
</dbReference>
<evidence type="ECO:0000256" key="5">
    <source>
        <dbReference type="ARBA" id="ARBA00023172"/>
    </source>
</evidence>
<reference evidence="7 9" key="1">
    <citation type="submission" date="2016-10" db="EMBL/GenBank/DDBJ databases">
        <title>Complete Genome Sequence of Peptococcaceae strain DCMF.</title>
        <authorList>
            <person name="Edwards R.J."/>
            <person name="Holland S.I."/>
            <person name="Deshpande N.P."/>
            <person name="Wong Y.K."/>
            <person name="Ertan H."/>
            <person name="Manefield M."/>
            <person name="Russell T.L."/>
            <person name="Lee M.J."/>
        </authorList>
    </citation>
    <scope>NUCLEOTIDE SEQUENCE [LARGE SCALE GENOMIC DNA]</scope>
    <source>
        <strain evidence="7 9">DCMF</strain>
    </source>
</reference>
<organism evidence="7 9">
    <name type="scientific">Formimonas warabiya</name>
    <dbReference type="NCBI Taxonomy" id="1761012"/>
    <lineage>
        <taxon>Bacteria</taxon>
        <taxon>Bacillati</taxon>
        <taxon>Bacillota</taxon>
        <taxon>Clostridia</taxon>
        <taxon>Eubacteriales</taxon>
        <taxon>Peptococcaceae</taxon>
        <taxon>Candidatus Formimonas</taxon>
    </lineage>
</organism>
<protein>
    <recommendedName>
        <fullName evidence="6">Mutator family transposase</fullName>
    </recommendedName>
</protein>
<dbReference type="Proteomes" id="UP000323521">
    <property type="component" value="Chromosome"/>
</dbReference>
<keyword evidence="6" id="KW-0814">Transposable element</keyword>
<evidence type="ECO:0000313" key="8">
    <source>
        <dbReference type="EMBL" id="ATW28422.1"/>
    </source>
</evidence>
<dbReference type="GO" id="GO:0003677">
    <property type="term" value="F:DNA binding"/>
    <property type="evidence" value="ECO:0007669"/>
    <property type="project" value="UniProtKB-UniRule"/>
</dbReference>
<keyword evidence="4 6" id="KW-0238">DNA-binding</keyword>
<evidence type="ECO:0000313" key="9">
    <source>
        <dbReference type="Proteomes" id="UP000323521"/>
    </source>
</evidence>
<evidence type="ECO:0000256" key="1">
    <source>
        <dbReference type="ARBA" id="ARBA00002190"/>
    </source>
</evidence>
<dbReference type="NCBIfam" id="NF033543">
    <property type="entry name" value="transpos_IS256"/>
    <property type="match status" value="1"/>
</dbReference>
<dbReference type="GO" id="GO:0004803">
    <property type="term" value="F:transposase activity"/>
    <property type="evidence" value="ECO:0007669"/>
    <property type="project" value="UniProtKB-UniRule"/>
</dbReference>
<evidence type="ECO:0000256" key="2">
    <source>
        <dbReference type="ARBA" id="ARBA00010961"/>
    </source>
</evidence>
<dbReference type="KEGG" id="fwa:DCMF_07050"/>